<protein>
    <submittedName>
        <fullName evidence="1">2-isopropylmalate synthase</fullName>
    </submittedName>
</protein>
<dbReference type="InterPro" id="IPR037079">
    <property type="entry name" value="AF2212/PG0164-like_sf"/>
</dbReference>
<dbReference type="Gene3D" id="2.40.30.100">
    <property type="entry name" value="AF2212/PG0164-like"/>
    <property type="match status" value="1"/>
</dbReference>
<dbReference type="EMBL" id="POTW01000003">
    <property type="protein sequence ID" value="PZF86219.1"/>
    <property type="molecule type" value="Genomic_DNA"/>
</dbReference>
<sequence>MATEFDAVLVGDDGPGCGFALPFDPKEAYGKARAPVLVSVNGEPPFRTTVAVYGGAGWIGLRKALRADLGVDVGDTVHVAITPDDQPRVVDVPPELSAALAADPAAQAAYEAMSFSHRREYADWIAEAKRQQTRDDRAAKAVRMILGDEAP</sequence>
<evidence type="ECO:0000313" key="1">
    <source>
        <dbReference type="EMBL" id="PZF86219.1"/>
    </source>
</evidence>
<organism evidence="1 2">
    <name type="scientific">Jiangella anatolica</name>
    <dbReference type="NCBI Taxonomy" id="2670374"/>
    <lineage>
        <taxon>Bacteria</taxon>
        <taxon>Bacillati</taxon>
        <taxon>Actinomycetota</taxon>
        <taxon>Actinomycetes</taxon>
        <taxon>Jiangellales</taxon>
        <taxon>Jiangellaceae</taxon>
        <taxon>Jiangella</taxon>
    </lineage>
</organism>
<dbReference type="RefSeq" id="WP_111252911.1">
    <property type="nucleotide sequence ID" value="NZ_POTW01000003.1"/>
</dbReference>
<dbReference type="InterPro" id="IPR015018">
    <property type="entry name" value="DUF1905"/>
</dbReference>
<dbReference type="AlphaFoldDB" id="A0A2W2CDC4"/>
<keyword evidence="2" id="KW-1185">Reference proteome</keyword>
<dbReference type="Proteomes" id="UP000248764">
    <property type="component" value="Unassembled WGS sequence"/>
</dbReference>
<name>A0A2W2CDC4_9ACTN</name>
<gene>
    <name evidence="1" type="ORF">C1I92_01590</name>
</gene>
<accession>A0A2W2CDC4</accession>
<dbReference type="Pfam" id="PF13376">
    <property type="entry name" value="OmdA"/>
    <property type="match status" value="1"/>
</dbReference>
<reference evidence="1 2" key="1">
    <citation type="submission" date="2018-01" db="EMBL/GenBank/DDBJ databases">
        <title>Draft genome sequence of Jiangella sp. GTF31.</title>
        <authorList>
            <person name="Sahin N."/>
            <person name="Ay H."/>
            <person name="Saygin H."/>
        </authorList>
    </citation>
    <scope>NUCLEOTIDE SEQUENCE [LARGE SCALE GENOMIC DNA]</scope>
    <source>
        <strain evidence="1 2">GTF31</strain>
    </source>
</reference>
<evidence type="ECO:0000313" key="2">
    <source>
        <dbReference type="Proteomes" id="UP000248764"/>
    </source>
</evidence>
<proteinExistence type="predicted"/>
<dbReference type="Pfam" id="PF08922">
    <property type="entry name" value="DUF1905"/>
    <property type="match status" value="1"/>
</dbReference>
<dbReference type="SUPFAM" id="SSF141694">
    <property type="entry name" value="AF2212/PG0164-like"/>
    <property type="match status" value="1"/>
</dbReference>
<comment type="caution">
    <text evidence="1">The sequence shown here is derived from an EMBL/GenBank/DDBJ whole genome shotgun (WGS) entry which is preliminary data.</text>
</comment>